<dbReference type="PANTHER" id="PTHR30213">
    <property type="entry name" value="INNER MEMBRANE PROTEIN YHJD"/>
    <property type="match status" value="1"/>
</dbReference>
<evidence type="ECO:0000313" key="8">
    <source>
        <dbReference type="EMBL" id="GAB12756.1"/>
    </source>
</evidence>
<dbReference type="STRING" id="1077972.ARGLB_027_00850"/>
<evidence type="ECO:0000256" key="2">
    <source>
        <dbReference type="ARBA" id="ARBA00022475"/>
    </source>
</evidence>
<evidence type="ECO:0000256" key="6">
    <source>
        <dbReference type="SAM" id="MobiDB-lite"/>
    </source>
</evidence>
<reference evidence="8 9" key="1">
    <citation type="submission" date="2011-12" db="EMBL/GenBank/DDBJ databases">
        <title>Whole genome shotgun sequence of Arthrobacter globiformis NBRC 12137.</title>
        <authorList>
            <person name="Miyazawa S."/>
            <person name="Hosoyama A."/>
            <person name="Tsuchikane K."/>
            <person name="Katsumata H."/>
            <person name="Yamazaki S."/>
            <person name="Fujita N."/>
        </authorList>
    </citation>
    <scope>NUCLEOTIDE SEQUENCE [LARGE SCALE GENOMIC DNA]</scope>
    <source>
        <strain evidence="8 9">NBRC 12137</strain>
    </source>
</reference>
<evidence type="ECO:0000256" key="7">
    <source>
        <dbReference type="SAM" id="Phobius"/>
    </source>
</evidence>
<keyword evidence="5 7" id="KW-0472">Membrane</keyword>
<dbReference type="Proteomes" id="UP000003828">
    <property type="component" value="Unassembled WGS sequence"/>
</dbReference>
<dbReference type="AlphaFoldDB" id="H0QIV5"/>
<keyword evidence="4 7" id="KW-1133">Transmembrane helix</keyword>
<feature type="transmembrane region" description="Helical" evidence="7">
    <location>
        <begin position="165"/>
        <end position="190"/>
    </location>
</feature>
<dbReference type="InterPro" id="IPR017039">
    <property type="entry name" value="Virul_fac_BrkB"/>
</dbReference>
<evidence type="ECO:0000256" key="1">
    <source>
        <dbReference type="ARBA" id="ARBA00004651"/>
    </source>
</evidence>
<evidence type="ECO:0000313" key="9">
    <source>
        <dbReference type="Proteomes" id="UP000003828"/>
    </source>
</evidence>
<feature type="compositionally biased region" description="Basic and acidic residues" evidence="6">
    <location>
        <begin position="325"/>
        <end position="377"/>
    </location>
</feature>
<feature type="region of interest" description="Disordered" evidence="6">
    <location>
        <begin position="1"/>
        <end position="34"/>
    </location>
</feature>
<keyword evidence="9" id="KW-1185">Reference proteome</keyword>
<dbReference type="Pfam" id="PF03631">
    <property type="entry name" value="Virul_fac_BrkB"/>
    <property type="match status" value="1"/>
</dbReference>
<feature type="transmembrane region" description="Helical" evidence="7">
    <location>
        <begin position="241"/>
        <end position="264"/>
    </location>
</feature>
<dbReference type="RefSeq" id="WP_003799220.1">
    <property type="nucleotide sequence ID" value="NZ_BAEG01000027.1"/>
</dbReference>
<protein>
    <submittedName>
        <fullName evidence="8">Putative ribonuclease</fullName>
    </submittedName>
</protein>
<organism evidence="8 9">
    <name type="scientific">Arthrobacter globiformis (strain ATCC 8010 / DSM 20124 / JCM 1332 / NBRC 12137 / NCIMB 8907 / NRRL B-2979 / 168)</name>
    <dbReference type="NCBI Taxonomy" id="1077972"/>
    <lineage>
        <taxon>Bacteria</taxon>
        <taxon>Bacillati</taxon>
        <taxon>Actinomycetota</taxon>
        <taxon>Actinomycetes</taxon>
        <taxon>Micrococcales</taxon>
        <taxon>Micrococcaceae</taxon>
        <taxon>Arthrobacter</taxon>
    </lineage>
</organism>
<accession>H0QIV5</accession>
<proteinExistence type="predicted"/>
<keyword evidence="3 7" id="KW-0812">Transmembrane</keyword>
<dbReference type="GO" id="GO:0005886">
    <property type="term" value="C:plasma membrane"/>
    <property type="evidence" value="ECO:0007669"/>
    <property type="project" value="UniProtKB-SubCell"/>
</dbReference>
<keyword evidence="2" id="KW-1003">Cell membrane</keyword>
<feature type="region of interest" description="Disordered" evidence="6">
    <location>
        <begin position="315"/>
        <end position="392"/>
    </location>
</feature>
<feature type="compositionally biased region" description="Basic and acidic residues" evidence="6">
    <location>
        <begin position="21"/>
        <end position="34"/>
    </location>
</feature>
<feature type="transmembrane region" description="Helical" evidence="7">
    <location>
        <begin position="60"/>
        <end position="82"/>
    </location>
</feature>
<dbReference type="PANTHER" id="PTHR30213:SF0">
    <property type="entry name" value="UPF0761 MEMBRANE PROTEIN YIHY"/>
    <property type="match status" value="1"/>
</dbReference>
<gene>
    <name evidence="8" type="ORF">ARGLB_027_00850</name>
</gene>
<feature type="transmembrane region" description="Helical" evidence="7">
    <location>
        <begin position="276"/>
        <end position="298"/>
    </location>
</feature>
<dbReference type="NCBIfam" id="TIGR00765">
    <property type="entry name" value="yihY_not_rbn"/>
    <property type="match status" value="1"/>
</dbReference>
<feature type="transmembrane region" description="Helical" evidence="7">
    <location>
        <begin position="210"/>
        <end position="229"/>
    </location>
</feature>
<evidence type="ECO:0000256" key="4">
    <source>
        <dbReference type="ARBA" id="ARBA00022989"/>
    </source>
</evidence>
<dbReference type="EMBL" id="BAEG01000027">
    <property type="protein sequence ID" value="GAB12756.1"/>
    <property type="molecule type" value="Genomic_DNA"/>
</dbReference>
<evidence type="ECO:0000256" key="5">
    <source>
        <dbReference type="ARBA" id="ARBA00023136"/>
    </source>
</evidence>
<sequence>MATKEAPETSTAKAGSAPAPDDPRKPDSPTDVDKPSWKYIARKTLREFTADQCPDLAAGLTYYAIFSMFPALLALVSLLGIFGQAEKTTAALLEIVQGIAPGQAVEMIREPIQELTTSPAAGFTLVIGLLTALWSASGYVTAFGRAMNRIYEIDEGRGFVKLRGTMLAVTLVSLIIVALLAAMLVISGPVAEAVGNVMGLGGAFLTVWNIAKWPVIVALVIVVIAILYYATPNVRQPKIRWMSLGSLIALLIFVLASVGFGFYVGNFSNYNKTYGAIGGVIVMLLWLWILNMSLLFGAEFDAEMERGRQLQAGIEAEDTLQLPPRDTKKSDKLQEKEEEDIRLGRELREKYSEKANGHEGKDQDGSDRDNRDTDRRNGHGGATAREGNGNSR</sequence>
<feature type="transmembrane region" description="Helical" evidence="7">
    <location>
        <begin position="120"/>
        <end position="144"/>
    </location>
</feature>
<evidence type="ECO:0000256" key="3">
    <source>
        <dbReference type="ARBA" id="ARBA00022692"/>
    </source>
</evidence>
<dbReference type="eggNOG" id="COG1295">
    <property type="taxonomic scope" value="Bacteria"/>
</dbReference>
<name>H0QIV5_ARTG1</name>
<comment type="caution">
    <text evidence="8">The sequence shown here is derived from an EMBL/GenBank/DDBJ whole genome shotgun (WGS) entry which is preliminary data.</text>
</comment>
<comment type="subcellular location">
    <subcellularLocation>
        <location evidence="1">Cell membrane</location>
        <topology evidence="1">Multi-pass membrane protein</topology>
    </subcellularLocation>
</comment>